<dbReference type="PANTHER" id="PTHR24363">
    <property type="entry name" value="SERINE/THREONINE PROTEIN KINASE"/>
    <property type="match status" value="1"/>
</dbReference>
<evidence type="ECO:0000313" key="10">
    <source>
        <dbReference type="EMBL" id="MFC3982588.1"/>
    </source>
</evidence>
<keyword evidence="4" id="KW-0547">Nucleotide-binding</keyword>
<evidence type="ECO:0000256" key="7">
    <source>
        <dbReference type="ARBA" id="ARBA00047899"/>
    </source>
</evidence>
<dbReference type="InterPro" id="IPR011990">
    <property type="entry name" value="TPR-like_helical_dom_sf"/>
</dbReference>
<name>A0ABV8F1P7_9ACTN</name>
<comment type="catalytic activity">
    <reaction evidence="8">
        <text>L-seryl-[protein] + ATP = O-phospho-L-seryl-[protein] + ADP + H(+)</text>
        <dbReference type="Rhea" id="RHEA:17989"/>
        <dbReference type="Rhea" id="RHEA-COMP:9863"/>
        <dbReference type="Rhea" id="RHEA-COMP:11604"/>
        <dbReference type="ChEBI" id="CHEBI:15378"/>
        <dbReference type="ChEBI" id="CHEBI:29999"/>
        <dbReference type="ChEBI" id="CHEBI:30616"/>
        <dbReference type="ChEBI" id="CHEBI:83421"/>
        <dbReference type="ChEBI" id="CHEBI:456216"/>
        <dbReference type="EC" id="2.7.11.1"/>
    </reaction>
</comment>
<keyword evidence="11" id="KW-1185">Reference proteome</keyword>
<reference evidence="11" key="1">
    <citation type="journal article" date="2019" name="Int. J. Syst. Evol. Microbiol.">
        <title>The Global Catalogue of Microorganisms (GCM) 10K type strain sequencing project: providing services to taxonomists for standard genome sequencing and annotation.</title>
        <authorList>
            <consortium name="The Broad Institute Genomics Platform"/>
            <consortium name="The Broad Institute Genome Sequencing Center for Infectious Disease"/>
            <person name="Wu L."/>
            <person name="Ma J."/>
        </authorList>
    </citation>
    <scope>NUCLEOTIDE SEQUENCE [LARGE SCALE GENOMIC DNA]</scope>
    <source>
        <strain evidence="11">TBRC 7912</strain>
    </source>
</reference>
<evidence type="ECO:0000256" key="2">
    <source>
        <dbReference type="ARBA" id="ARBA00022527"/>
    </source>
</evidence>
<evidence type="ECO:0000256" key="5">
    <source>
        <dbReference type="ARBA" id="ARBA00022777"/>
    </source>
</evidence>
<dbReference type="EC" id="2.7.11.1" evidence="1"/>
<dbReference type="RefSeq" id="WP_386190927.1">
    <property type="nucleotide sequence ID" value="NZ_JBHSBC010000020.1"/>
</dbReference>
<dbReference type="PROSITE" id="PS50011">
    <property type="entry name" value="PROTEIN_KINASE_DOM"/>
    <property type="match status" value="1"/>
</dbReference>
<evidence type="ECO:0000256" key="4">
    <source>
        <dbReference type="ARBA" id="ARBA00022741"/>
    </source>
</evidence>
<keyword evidence="3" id="KW-0808">Transferase</keyword>
<proteinExistence type="predicted"/>
<organism evidence="10 11">
    <name type="scientific">Streptosporangium jomthongense</name>
    <dbReference type="NCBI Taxonomy" id="1193683"/>
    <lineage>
        <taxon>Bacteria</taxon>
        <taxon>Bacillati</taxon>
        <taxon>Actinomycetota</taxon>
        <taxon>Actinomycetes</taxon>
        <taxon>Streptosporangiales</taxon>
        <taxon>Streptosporangiaceae</taxon>
        <taxon>Streptosporangium</taxon>
    </lineage>
</organism>
<dbReference type="EMBL" id="JBHSBC010000020">
    <property type="protein sequence ID" value="MFC3982588.1"/>
    <property type="molecule type" value="Genomic_DNA"/>
</dbReference>
<comment type="catalytic activity">
    <reaction evidence="7">
        <text>L-threonyl-[protein] + ATP = O-phospho-L-threonyl-[protein] + ADP + H(+)</text>
        <dbReference type="Rhea" id="RHEA:46608"/>
        <dbReference type="Rhea" id="RHEA-COMP:11060"/>
        <dbReference type="Rhea" id="RHEA-COMP:11605"/>
        <dbReference type="ChEBI" id="CHEBI:15378"/>
        <dbReference type="ChEBI" id="CHEBI:30013"/>
        <dbReference type="ChEBI" id="CHEBI:30616"/>
        <dbReference type="ChEBI" id="CHEBI:61977"/>
        <dbReference type="ChEBI" id="CHEBI:456216"/>
        <dbReference type="EC" id="2.7.11.1"/>
    </reaction>
</comment>
<evidence type="ECO:0000259" key="9">
    <source>
        <dbReference type="PROSITE" id="PS50011"/>
    </source>
</evidence>
<dbReference type="SUPFAM" id="SSF56112">
    <property type="entry name" value="Protein kinase-like (PK-like)"/>
    <property type="match status" value="1"/>
</dbReference>
<dbReference type="SUPFAM" id="SSF48452">
    <property type="entry name" value="TPR-like"/>
    <property type="match status" value="1"/>
</dbReference>
<dbReference type="Pfam" id="PF00069">
    <property type="entry name" value="Pkinase"/>
    <property type="match status" value="1"/>
</dbReference>
<evidence type="ECO:0000256" key="3">
    <source>
        <dbReference type="ARBA" id="ARBA00022679"/>
    </source>
</evidence>
<dbReference type="InterPro" id="IPR031636">
    <property type="entry name" value="PknG_TPR"/>
</dbReference>
<keyword evidence="2" id="KW-0723">Serine/threonine-protein kinase</keyword>
<evidence type="ECO:0000313" key="11">
    <source>
        <dbReference type="Proteomes" id="UP001595698"/>
    </source>
</evidence>
<dbReference type="PROSITE" id="PS00108">
    <property type="entry name" value="PROTEIN_KINASE_ST"/>
    <property type="match status" value="1"/>
</dbReference>
<comment type="caution">
    <text evidence="10">The sequence shown here is derived from an EMBL/GenBank/DDBJ whole genome shotgun (WGS) entry which is preliminary data.</text>
</comment>
<dbReference type="Proteomes" id="UP001595698">
    <property type="component" value="Unassembled WGS sequence"/>
</dbReference>
<dbReference type="InterPro" id="IPR000719">
    <property type="entry name" value="Prot_kinase_dom"/>
</dbReference>
<dbReference type="Pfam" id="PF16918">
    <property type="entry name" value="PknG_TPR"/>
    <property type="match status" value="1"/>
</dbReference>
<dbReference type="InterPro" id="IPR008271">
    <property type="entry name" value="Ser/Thr_kinase_AS"/>
</dbReference>
<evidence type="ECO:0000256" key="1">
    <source>
        <dbReference type="ARBA" id="ARBA00012513"/>
    </source>
</evidence>
<keyword evidence="5" id="KW-0418">Kinase</keyword>
<dbReference type="CDD" id="cd14014">
    <property type="entry name" value="STKc_PknB_like"/>
    <property type="match status" value="1"/>
</dbReference>
<evidence type="ECO:0000256" key="8">
    <source>
        <dbReference type="ARBA" id="ARBA00048679"/>
    </source>
</evidence>
<dbReference type="Gene3D" id="3.30.200.20">
    <property type="entry name" value="Phosphorylase Kinase, domain 1"/>
    <property type="match status" value="1"/>
</dbReference>
<dbReference type="InterPro" id="IPR011009">
    <property type="entry name" value="Kinase-like_dom_sf"/>
</dbReference>
<dbReference type="SMART" id="SM00220">
    <property type="entry name" value="S_TKc"/>
    <property type="match status" value="1"/>
</dbReference>
<sequence length="696" mass="76043">MTPCAFCSGRIDEDGFCVECGLPAGTVSRPADPVSLPAVSGSRTLRAADGLVSVPVPSGKDPSTRVISDPGRVRFSRRCRKGHFINFTYAGQPAVLKGFCPTCQTPFDFEPRLAPGELVADQYEVVGPIAHGGLGWVYLARDRHLNDNYVALKGLIQPDDPTAVSLEVSERRFLISLDHPNIVRIYNFVTHDDSRGERGGYIVMEYLDGQSLGEVLANRQARPEPEHVLAYGYEILLALDYLHGRGLLYCDMKPDNVIITPERMKVIDIGGVRRDDDRSSPIVGTYGFQVSAKEIRERGLTVRSDIYAVGRTLDKLLGVGGPSRTGLAVESLRRLIQRASHQDWERRFASAAEMLEQLRGVLREVRSFQPEHVPAAFESSTVFEPSAELLDGGLSAASPLERWTRDRGGALLGLPPAAALVARGLPVPKADPDDPAAGLLASIGNTTARGLLDQLSEVRRSPEVGLRRCRAHLELDELDEAESSLSGDGWRVTWHHGLLALAREEYGTALSCFDRVYGALPGETAPKLARAFCQELLGDLRAAEEGFDVVWRRDRSQTNAAFGLVRLRVRAGDRSAAVGVLDGVPKVAQHHDAARVAAVRVLSEELPGGNLPGADDLTRATRLLASLVLDGGEPTGKVRDRLTAAVREARDRSAPDDEARRELERSYLRLAEQATTWQDRGRLVDLAHSVRPWSLL</sequence>
<keyword evidence="6" id="KW-0067">ATP-binding</keyword>
<gene>
    <name evidence="10" type="ORF">ACFOYY_20770</name>
</gene>
<feature type="domain" description="Protein kinase" evidence="9">
    <location>
        <begin position="123"/>
        <end position="387"/>
    </location>
</feature>
<dbReference type="Gene3D" id="1.25.40.10">
    <property type="entry name" value="Tetratricopeptide repeat domain"/>
    <property type="match status" value="1"/>
</dbReference>
<dbReference type="Gene3D" id="1.10.510.10">
    <property type="entry name" value="Transferase(Phosphotransferase) domain 1"/>
    <property type="match status" value="1"/>
</dbReference>
<accession>A0ABV8F1P7</accession>
<protein>
    <recommendedName>
        <fullName evidence="1">non-specific serine/threonine protein kinase</fullName>
        <ecNumber evidence="1">2.7.11.1</ecNumber>
    </recommendedName>
</protein>
<evidence type="ECO:0000256" key="6">
    <source>
        <dbReference type="ARBA" id="ARBA00022840"/>
    </source>
</evidence>
<dbReference type="PANTHER" id="PTHR24363:SF0">
    <property type="entry name" value="SERINE_THREONINE KINASE LIKE DOMAIN CONTAINING 1"/>
    <property type="match status" value="1"/>
</dbReference>